<evidence type="ECO:0000313" key="53">
    <source>
        <dbReference type="Proteomes" id="UP000250561"/>
    </source>
</evidence>
<evidence type="ECO:0000313" key="62">
    <source>
        <dbReference type="Proteomes" id="UP000255057"/>
    </source>
</evidence>
<dbReference type="EMBL" id="AASATZ010000003">
    <property type="protein sequence ID" value="EFA4416949.1"/>
    <property type="molecule type" value="Genomic_DNA"/>
</dbReference>
<dbReference type="Proteomes" id="UP000487258">
    <property type="component" value="Unassembled WGS sequence"/>
</dbReference>
<evidence type="ECO:0000313" key="54">
    <source>
        <dbReference type="Proteomes" id="UP000254052"/>
    </source>
</evidence>
<reference evidence="48 68" key="12">
    <citation type="submission" date="2019-08" db="EMBL/GenBank/DDBJ databases">
        <title>Whole genome analysis of cultivated E. coli strains isolated from CD patients and healthy donors.</title>
        <authorList>
            <person name="Siniagina M.N."/>
            <person name="Markelova M.I."/>
            <person name="Laikov A.V."/>
            <person name="Boulygina E.A."/>
            <person name="Khusnutdinova D.R."/>
            <person name="Kharchenko A."/>
            <person name="Grigoryeva T.V."/>
        </authorList>
    </citation>
    <scope>NUCLEOTIDE SEQUENCE [LARGE SCALE GENOMIC DNA]</scope>
    <source>
        <strain evidence="48 68">3_77_5</strain>
    </source>
</reference>
<evidence type="ECO:0000313" key="37">
    <source>
        <dbReference type="EMBL" id="STH72839.1"/>
    </source>
</evidence>
<dbReference type="Proteomes" id="UP000852798">
    <property type="component" value="Unassembled WGS sequence"/>
</dbReference>
<dbReference type="Proteomes" id="UP000543257">
    <property type="component" value="Unassembled WGS sequence"/>
</dbReference>
<sequence length="75" mass="8307">MADAMDLVQQRVEEERQRHIRAARAKTPGVSRVLCIECEAPIPPARRRAIPGVQLCITCQEIAELKGKHYNGGAV</sequence>
<evidence type="ECO:0000313" key="39">
    <source>
        <dbReference type="EMBL" id="STI80556.1"/>
    </source>
</evidence>
<dbReference type="EMBL" id="CP063369">
    <property type="protein sequence ID" value="QOY32890.1"/>
    <property type="molecule type" value="Genomic_DNA"/>
</dbReference>
<dbReference type="Proteomes" id="UP000250561">
    <property type="component" value="Unassembled WGS sequence"/>
</dbReference>
<dbReference type="Proteomes" id="UP000358010">
    <property type="component" value="Unassembled WGS sequence"/>
</dbReference>
<evidence type="ECO:0000313" key="74">
    <source>
        <dbReference type="Proteomes" id="UP000475070"/>
    </source>
</evidence>
<reference evidence="72 75" key="15">
    <citation type="submission" date="2019-12" db="EMBL/GenBank/DDBJ databases">
        <title>Enteriobacteria Tanzani isolates_8377-8380.</title>
        <authorList>
            <person name="Subbiah M."/>
            <person name="Call D."/>
        </authorList>
    </citation>
    <scope>NUCLEOTIDE SEQUENCE [LARGE SCALE GENOMIC DNA]</scope>
    <source>
        <strain evidence="24 72">8378wB3</strain>
        <strain evidence="23 75">8378wC7</strain>
    </source>
</reference>
<dbReference type="EMBL" id="CP065611">
    <property type="protein sequence ID" value="QPR04310.1"/>
    <property type="molecule type" value="Genomic_DNA"/>
</dbReference>
<evidence type="ECO:0000313" key="65">
    <source>
        <dbReference type="Proteomes" id="UP000291778"/>
    </source>
</evidence>
<dbReference type="EMBL" id="AASDBN010000057">
    <property type="protein sequence ID" value="EFB1699872.1"/>
    <property type="molecule type" value="Genomic_DNA"/>
</dbReference>
<dbReference type="Proteomes" id="UP000854059">
    <property type="component" value="Unassembled WGS sequence"/>
</dbReference>
<evidence type="ECO:0000313" key="6">
    <source>
        <dbReference type="EMBL" id="EFA4416949.1"/>
    </source>
</evidence>
<organism evidence="23 75">
    <name type="scientific">Escherichia coli</name>
    <dbReference type="NCBI Taxonomy" id="562"/>
    <lineage>
        <taxon>Bacteria</taxon>
        <taxon>Pseudomonadati</taxon>
        <taxon>Pseudomonadota</taxon>
        <taxon>Gammaproteobacteria</taxon>
        <taxon>Enterobacterales</taxon>
        <taxon>Enterobacteriaceae</taxon>
        <taxon>Escherichia</taxon>
    </lineage>
</organism>
<evidence type="ECO:0000313" key="47">
    <source>
        <dbReference type="EMBL" id="TJQ08882.1"/>
    </source>
</evidence>
<dbReference type="PANTHER" id="PTHR38777:SF1">
    <property type="entry name" value="DNAK SUPPRESSOR PROTEIN"/>
    <property type="match status" value="1"/>
</dbReference>
<evidence type="ECO:0000313" key="49">
    <source>
        <dbReference type="EMBL" id="TXT03323.1"/>
    </source>
</evidence>
<evidence type="ECO:0000313" key="31">
    <source>
        <dbReference type="EMBL" id="QOY32890.1"/>
    </source>
</evidence>
<dbReference type="EMBL" id="WTRN01001701">
    <property type="protein sequence ID" value="MWT88645.1"/>
    <property type="molecule type" value="Genomic_DNA"/>
</dbReference>
<evidence type="ECO:0000313" key="52">
    <source>
        <dbReference type="Proteomes" id="UP000233549"/>
    </source>
</evidence>
<dbReference type="EMBL" id="AAVQAW010000005">
    <property type="protein sequence ID" value="EGD0647992.1"/>
    <property type="molecule type" value="Genomic_DNA"/>
</dbReference>
<dbReference type="PROSITE" id="PS51128">
    <property type="entry name" value="ZF_DKSA_2"/>
    <property type="match status" value="1"/>
</dbReference>
<dbReference type="Gene3D" id="1.20.120.910">
    <property type="entry name" value="DksA, coiled-coil domain"/>
    <property type="match status" value="1"/>
</dbReference>
<reference evidence="18 77" key="18">
    <citation type="submission" date="2020-06" db="EMBL/GenBank/DDBJ databases">
        <title>REHAB project genomes.</title>
        <authorList>
            <person name="Shaw L.P."/>
        </authorList>
    </citation>
    <scope>NUCLEOTIDE SEQUENCE [LARGE SCALE GENOMIC DNA]</scope>
    <source>
        <strain evidence="29 77">RHB30-C10</strain>
        <strain evidence="18">RHBSTW-00474</strain>
    </source>
</reference>
<evidence type="ECO:0000313" key="28">
    <source>
        <dbReference type="EMBL" id="PKD90809.1"/>
    </source>
</evidence>
<evidence type="ECO:0000313" key="73">
    <source>
        <dbReference type="Proteomes" id="UP000471490"/>
    </source>
</evidence>
<reference evidence="27 73" key="16">
    <citation type="journal article" date="2020" name="Int. J. Nanomedicine">
        <title>Consequences Of Long-Term Bacteria's Exposure To Silver Nanoformulations With Different PhysicoChemical Properties.</title>
        <authorList>
            <person name="Kedziora A."/>
            <person name="Wernecki M."/>
            <person name="Korzekwa K."/>
            <person name="Speruda M."/>
            <person name="Gerasymchuk Y."/>
            <person name="Lukowiak A."/>
            <person name="Bugla-Ploskonska G."/>
        </authorList>
    </citation>
    <scope>NUCLEOTIDE SEQUENCE [LARGE SCALE GENOMIC DNA]</scope>
    <source>
        <strain evidence="27 73">ATCC 11230</strain>
    </source>
</reference>
<evidence type="ECO:0000313" key="30">
    <source>
        <dbReference type="EMBL" id="QOY31193.1"/>
    </source>
</evidence>
<evidence type="ECO:0000313" key="64">
    <source>
        <dbReference type="Proteomes" id="UP000255153"/>
    </source>
</evidence>
<evidence type="ECO:0000313" key="72">
    <source>
        <dbReference type="Proteomes" id="UP000441160"/>
    </source>
</evidence>
<evidence type="ECO:0000313" key="61">
    <source>
        <dbReference type="Proteomes" id="UP000254716"/>
    </source>
</evidence>
<evidence type="ECO:0000313" key="14">
    <source>
        <dbReference type="EMBL" id="KAB0122584.1"/>
    </source>
</evidence>
<dbReference type="GO" id="GO:0008270">
    <property type="term" value="F:zinc ion binding"/>
    <property type="evidence" value="ECO:0007669"/>
    <property type="project" value="UniProtKB-KW"/>
</dbReference>
<evidence type="ECO:0000259" key="5">
    <source>
        <dbReference type="Pfam" id="PF01258"/>
    </source>
</evidence>
<dbReference type="EMBL" id="WXKQ01000001">
    <property type="protein sequence ID" value="NAG18005.1"/>
    <property type="molecule type" value="Genomic_DNA"/>
</dbReference>
<evidence type="ECO:0000313" key="25">
    <source>
        <dbReference type="EMBL" id="MXI72965.1"/>
    </source>
</evidence>
<protein>
    <submittedName>
        <fullName evidence="23">TraR/DksA family transcriptional regulator</fullName>
    </submittedName>
</protein>
<evidence type="ECO:0000313" key="51">
    <source>
        <dbReference type="Proteomes" id="UP000037564"/>
    </source>
</evidence>
<dbReference type="EMBL" id="VZEL01000024">
    <property type="protein sequence ID" value="KAB0122584.1"/>
    <property type="molecule type" value="Genomic_DNA"/>
</dbReference>
<dbReference type="EMBL" id="JABXPW010000022">
    <property type="protein sequence ID" value="MBA7722412.1"/>
    <property type="molecule type" value="Genomic_DNA"/>
</dbReference>
<dbReference type="EMBL" id="DABDSA010000017">
    <property type="protein sequence ID" value="HAI2142640.1"/>
    <property type="molecule type" value="Genomic_DNA"/>
</dbReference>
<dbReference type="EMBL" id="RRNI01000007">
    <property type="protein sequence ID" value="TJH22752.1"/>
    <property type="molecule type" value="Genomic_DNA"/>
</dbReference>
<dbReference type="EMBL" id="UGED01000006">
    <property type="protein sequence ID" value="STL37330.1"/>
    <property type="molecule type" value="Genomic_DNA"/>
</dbReference>
<reference evidence="25 71" key="14">
    <citation type="submission" date="2019-12" db="EMBL/GenBank/DDBJ databases">
        <title>Enteriobacteria Tanzani isolates_10434.</title>
        <authorList>
            <person name="Subbiah M."/>
            <person name="Call D."/>
        </authorList>
    </citation>
    <scope>NUCLEOTIDE SEQUENCE [LARGE SCALE GENOMIC DNA]</scope>
    <source>
        <strain evidence="25 71">10434wD1</strain>
    </source>
</reference>
<evidence type="ECO:0000313" key="80">
    <source>
        <dbReference type="Proteomes" id="UP000581425"/>
    </source>
</evidence>
<dbReference type="Proteomes" id="UP000306700">
    <property type="component" value="Unassembled WGS sequence"/>
</dbReference>
<evidence type="ECO:0000313" key="82">
    <source>
        <dbReference type="Proteomes" id="UP000594864"/>
    </source>
</evidence>
<accession>A0A086U0C2</accession>
<dbReference type="Proteomes" id="UP000254219">
    <property type="component" value="Unassembled WGS sequence"/>
</dbReference>
<evidence type="ECO:0000313" key="71">
    <source>
        <dbReference type="Proteomes" id="UP000436141"/>
    </source>
</evidence>
<dbReference type="EMBL" id="UGET01000006">
    <property type="protein sequence ID" value="STN25638.1"/>
    <property type="molecule type" value="Genomic_DNA"/>
</dbReference>
<evidence type="ECO:0000313" key="69">
    <source>
        <dbReference type="Proteomes" id="UP000327073"/>
    </source>
</evidence>
<dbReference type="Proteomes" id="UP001211064">
    <property type="component" value="Unassembled WGS sequence"/>
</dbReference>
<dbReference type="Proteomes" id="UP000291778">
    <property type="component" value="Unassembled WGS sequence"/>
</dbReference>
<evidence type="ECO:0000313" key="9">
    <source>
        <dbReference type="EMBL" id="EGD0647992.1"/>
    </source>
</evidence>
<dbReference type="Proteomes" id="UP000471490">
    <property type="component" value="Unassembled WGS sequence"/>
</dbReference>
<evidence type="ECO:0000313" key="21">
    <source>
        <dbReference type="EMBL" id="MDR6046737.1"/>
    </source>
</evidence>
<evidence type="ECO:0000313" key="68">
    <source>
        <dbReference type="Proteomes" id="UP000321461"/>
    </source>
</evidence>
<evidence type="ECO:0000313" key="58">
    <source>
        <dbReference type="Proteomes" id="UP000254405"/>
    </source>
</evidence>
<dbReference type="Proteomes" id="UP000037564">
    <property type="component" value="Unassembled WGS sequence"/>
</dbReference>
<evidence type="ECO:0000313" key="19">
    <source>
        <dbReference type="EMBL" id="MBA7722412.1"/>
    </source>
</evidence>
<dbReference type="EMBL" id="JACGTG010000001">
    <property type="protein sequence ID" value="MBA6238486.1"/>
    <property type="molecule type" value="Genomic_DNA"/>
</dbReference>
<dbReference type="InterPro" id="IPR012783">
    <property type="entry name" value="Znf_C4_TraR"/>
</dbReference>
<dbReference type="Proteomes" id="UP000254716">
    <property type="component" value="Unassembled WGS sequence"/>
</dbReference>
<evidence type="ECO:0000313" key="8">
    <source>
        <dbReference type="EMBL" id="EFL9839184.1"/>
    </source>
</evidence>
<reference evidence="26 74" key="8">
    <citation type="journal article" date="2019" name="Nat. Med.">
        <title>A library of human gut bacterial isolates paired with longitudinal multiomics data enables mechanistic microbiome research.</title>
        <authorList>
            <person name="Poyet M."/>
            <person name="Groussin M."/>
            <person name="Gibbons S.M."/>
            <person name="Avila-Pacheco J."/>
            <person name="Jiang X."/>
            <person name="Kearney S.M."/>
            <person name="Perrotta A.R."/>
            <person name="Berdy B."/>
            <person name="Zhao S."/>
            <person name="Lieberman T.D."/>
            <person name="Swanson P.K."/>
            <person name="Smith M."/>
            <person name="Roesemann S."/>
            <person name="Alexander J.E."/>
            <person name="Rich S.A."/>
            <person name="Livny J."/>
            <person name="Vlamakis H."/>
            <person name="Clish C."/>
            <person name="Bullock K."/>
            <person name="Deik A."/>
            <person name="Scott J."/>
            <person name="Pierce K.A."/>
            <person name="Xavier R.J."/>
            <person name="Alm E.J."/>
        </authorList>
    </citation>
    <scope>NUCLEOTIDE SEQUENCE [LARGE SCALE GENOMIC DNA]</scope>
    <source>
        <strain evidence="26 74">BIOML-A112</strain>
    </source>
</reference>
<evidence type="ECO:0000313" key="20">
    <source>
        <dbReference type="EMBL" id="MDA4176796.1"/>
    </source>
</evidence>
<accession>A0A236MMW3</accession>
<evidence type="ECO:0000313" key="50">
    <source>
        <dbReference type="EMBL" id="VFT70232.1"/>
    </source>
</evidence>
<dbReference type="NCBIfam" id="TIGR02419">
    <property type="entry name" value="C4_traR_proteo"/>
    <property type="match status" value="1"/>
</dbReference>
<evidence type="ECO:0000313" key="76">
    <source>
        <dbReference type="Proteomes" id="UP000487258"/>
    </source>
</evidence>
<evidence type="ECO:0000313" key="75">
    <source>
        <dbReference type="Proteomes" id="UP000480485"/>
    </source>
</evidence>
<reference evidence="66 67" key="7">
    <citation type="submission" date="2018-12" db="EMBL/GenBank/DDBJ databases">
        <title>Food and Water Safety Consortium.</title>
        <authorList>
            <person name="Tyson S."/>
            <person name="Peterson C.-L."/>
            <person name="Olson A."/>
            <person name="Tyler S."/>
            <person name="Cabral J."/>
            <person name="Lynch T."/>
            <person name="Knox N."/>
            <person name="Van Domselaar G."/>
            <person name="Graham M."/>
        </authorList>
    </citation>
    <scope>NUCLEOTIDE SEQUENCE [LARGE SCALE GENOMIC DNA]</scope>
    <source>
        <strain evidence="47 67">FWSEC0118</strain>
        <strain evidence="46 66">FWSEC0384</strain>
    </source>
</reference>
<dbReference type="EMBL" id="CP063369">
    <property type="protein sequence ID" value="QOY31193.1"/>
    <property type="molecule type" value="Genomic_DNA"/>
</dbReference>
<dbReference type="Proteomes" id="UP000254255">
    <property type="component" value="Unassembled WGS sequence"/>
</dbReference>
<dbReference type="Pfam" id="PF01258">
    <property type="entry name" value="zf-dskA_traR"/>
    <property type="match status" value="1"/>
</dbReference>
<dbReference type="Proteomes" id="UP000475070">
    <property type="component" value="Unassembled WGS sequence"/>
</dbReference>
<evidence type="ECO:0000313" key="42">
    <source>
        <dbReference type="EMBL" id="STL37330.1"/>
    </source>
</evidence>
<reference evidence="8 79" key="6">
    <citation type="submission" date="2018-08" db="EMBL/GenBank/DDBJ databases">
        <authorList>
            <consortium name="GenomeTrakr network: Whole genome sequencing for foodborne pathogen traceback"/>
        </authorList>
    </citation>
    <scope>NUCLEOTIDE SEQUENCE [LARGE SCALE GENOMIC DNA]</scope>
    <source>
        <strain evidence="8 79">AZ-TG73583</strain>
        <strain evidence="9">NC_STEC178</strain>
        <strain evidence="6 81">PSU-1190</strain>
        <strain evidence="7 78">PSU-1847</strain>
    </source>
</reference>
<dbReference type="EMBL" id="VLTB01000517">
    <property type="protein sequence ID" value="NDR95399.1"/>
    <property type="molecule type" value="Genomic_DNA"/>
</dbReference>
<dbReference type="EMBL" id="UGCO01000001">
    <property type="protein sequence ID" value="STI80556.1"/>
    <property type="molecule type" value="Genomic_DNA"/>
</dbReference>
<dbReference type="Proteomes" id="UP000254181">
    <property type="component" value="Unassembled WGS sequence"/>
</dbReference>
<dbReference type="EMBL" id="JABXPW010000001">
    <property type="protein sequence ID" value="MBA7717980.1"/>
    <property type="molecule type" value="Genomic_DNA"/>
</dbReference>
<dbReference type="EMBL" id="JACGTG010000001">
    <property type="protein sequence ID" value="MBA6240497.1"/>
    <property type="molecule type" value="Genomic_DNA"/>
</dbReference>
<dbReference type="Proteomes" id="UP000622722">
    <property type="component" value="Unassembled WGS sequence"/>
</dbReference>
<dbReference type="EMBL" id="UGBW01000003">
    <property type="protein sequence ID" value="STH83480.1"/>
    <property type="molecule type" value="Genomic_DNA"/>
</dbReference>
<dbReference type="Proteomes" id="UP000309937">
    <property type="component" value="Unassembled WGS sequence"/>
</dbReference>
<dbReference type="Proteomes" id="UP000581425">
    <property type="component" value="Chromosome"/>
</dbReference>
<dbReference type="EMBL" id="UGEM01000004">
    <property type="protein sequence ID" value="STP21040.1"/>
    <property type="molecule type" value="Genomic_DNA"/>
</dbReference>
<reference evidence="53 54" key="5">
    <citation type="submission" date="2018-06" db="EMBL/GenBank/DDBJ databases">
        <authorList>
            <consortium name="Pathogen Informatics"/>
            <person name="Doyle S."/>
        </authorList>
    </citation>
    <scope>NUCLEOTIDE SEQUENCE [LARGE SCALE GENOMIC DNA]</scope>
    <source>
        <strain evidence="35 60">NCTC10767</strain>
        <strain evidence="34 53">NCTC11126</strain>
        <strain evidence="36 56">NCTC11181</strain>
        <strain evidence="37 59">NCTC11341</strain>
        <strain evidence="44 57">NCTC13148</strain>
        <strain evidence="41 64">NCTC8603</strain>
        <strain evidence="38 63">NCTC8621</strain>
        <strain evidence="43 62">NCTC8960</strain>
        <strain evidence="39 58">NCTC8985</strain>
        <strain evidence="45 55">NCTC9075</strain>
        <strain evidence="40 61">NCTC9081</strain>
        <strain evidence="42 54">NCTC9962</strain>
    </source>
</reference>
<evidence type="ECO:0000313" key="77">
    <source>
        <dbReference type="Proteomes" id="UP000512322"/>
    </source>
</evidence>
<dbReference type="Proteomes" id="UP000441160">
    <property type="component" value="Unassembled WGS sequence"/>
</dbReference>
<evidence type="ECO:0000313" key="16">
    <source>
        <dbReference type="EMBL" id="MBA6238486.1"/>
    </source>
</evidence>
<dbReference type="EMBL" id="UFXW01000004">
    <property type="protein sequence ID" value="STC81437.1"/>
    <property type="molecule type" value="Genomic_DNA"/>
</dbReference>
<reference evidence="20" key="23">
    <citation type="submission" date="2022-08" db="EMBL/GenBank/DDBJ databases">
        <title>Genome sequencing of human pathogens.</title>
        <authorList>
            <person name="Cao X."/>
        </authorList>
    </citation>
    <scope>NUCLEOTIDE SEQUENCE</scope>
    <source>
        <strain evidence="20">EC16126</strain>
    </source>
</reference>
<dbReference type="Proteomes" id="UP000630371">
    <property type="component" value="Unassembled WGS sequence"/>
</dbReference>
<evidence type="ECO:0000313" key="10">
    <source>
        <dbReference type="EMBL" id="EGE1987483.1"/>
    </source>
</evidence>
<dbReference type="EMBL" id="UGFO01000006">
    <property type="protein sequence ID" value="STN13591.1"/>
    <property type="molecule type" value="Genomic_DNA"/>
</dbReference>
<gene>
    <name evidence="34" type="primary">ybiI_1</name>
    <name evidence="37" type="synonym">ybiI_2</name>
    <name evidence="9" type="ORF">B6R31_001646</name>
    <name evidence="46" type="ORF">C9160_09025</name>
    <name evidence="47" type="ORF">C9Z68_22725</name>
    <name evidence="28" type="ORF">CWS33_06445</name>
    <name evidence="6" type="ORF">D3G36_03480</name>
    <name evidence="10" type="ORF">DL968_07385</name>
    <name evidence="8" type="ORF">EN85_004244</name>
    <name evidence="33" type="ORF">EWK56_11255</name>
    <name evidence="14" type="ORF">F7F11_20055</name>
    <name evidence="7" type="ORF">FJQ40_21175</name>
    <name evidence="16" type="ORF">FOI11_00245</name>
    <name evidence="31" type="ORF">FOI11_009110</name>
    <name evidence="30" type="ORF">FOI11_022935</name>
    <name evidence="17" type="ORF">FOI11_10935</name>
    <name evidence="27" type="ORF">FPI65_30180</name>
    <name evidence="49" type="ORF">FWK02_02540</name>
    <name evidence="48" type="ORF">FWK02_12105</name>
    <name evidence="11" type="ORF">GGB84_002984</name>
    <name evidence="24" type="ORF">GP944_02565</name>
    <name evidence="23" type="ORF">GP954_26530</name>
    <name evidence="22" type="ORF">GQM04_06060</name>
    <name evidence="25" type="ORF">GRW05_01325</name>
    <name evidence="26" type="ORF">GUC01_03015</name>
    <name evidence="12" type="ORF">HI055_002993</name>
    <name evidence="18" type="ORF">HV209_05085</name>
    <name evidence="19" type="ORF">HV209_28355</name>
    <name evidence="29" type="ORF">HVY77_17535</name>
    <name evidence="32" type="ORF">I6H02_22580</name>
    <name evidence="13" type="ORF">IFC14_003962</name>
    <name evidence="35" type="ORF">NCTC10767_02451</name>
    <name evidence="50" type="ORF">NCTC10974_03797</name>
    <name evidence="34" type="ORF">NCTC11126_01330</name>
    <name evidence="36" type="ORF">NCTC11181_00562</name>
    <name evidence="37" type="ORF">NCTC11341_04532</name>
    <name evidence="44" type="ORF">NCTC13148_06046</name>
    <name evidence="41" type="ORF">NCTC8603_00442</name>
    <name evidence="38" type="ORF">NCTC8621_03508</name>
    <name evidence="43" type="ORF">NCTC8960_03934</name>
    <name evidence="39" type="ORF">NCTC8985_05990</name>
    <name evidence="45" type="ORF">NCTC9075_04510</name>
    <name evidence="40" type="ORF">NCTC9081_03037</name>
    <name evidence="42" type="ORF">NCTC9962_02296</name>
    <name evidence="21" type="ORF">NQD80_13095</name>
    <name evidence="20" type="ORF">NY836_05060</name>
    <name evidence="15" type="ORF">WR15_25125</name>
</gene>
<evidence type="ECO:0000256" key="2">
    <source>
        <dbReference type="ARBA" id="ARBA00022771"/>
    </source>
</evidence>
<dbReference type="InterPro" id="IPR000962">
    <property type="entry name" value="Znf_DskA_TraR"/>
</dbReference>
<evidence type="ECO:0000313" key="33">
    <source>
        <dbReference type="EMBL" id="RYL82137.1"/>
    </source>
</evidence>
<evidence type="ECO:0000313" key="41">
    <source>
        <dbReference type="EMBL" id="STK59939.1"/>
    </source>
</evidence>
<reference evidence="11" key="3">
    <citation type="journal article" date="2018" name="Genome Biol.">
        <title>SKESA: strategic k-mer extension for scrupulous assemblies.</title>
        <authorList>
            <person name="Souvorov A."/>
            <person name="Agarwala R."/>
            <person name="Lipman D.J."/>
        </authorList>
    </citation>
    <scope>NUCLEOTIDE SEQUENCE [LARGE SCALE GENOMIC DNA]</scope>
    <source>
        <strain evidence="11">1839</strain>
        <strain evidence="13">489-16</strain>
        <strain evidence="12">BCW_4213</strain>
    </source>
</reference>
<reference evidence="21 83" key="22">
    <citation type="submission" date="2022-07" db="EMBL/GenBank/DDBJ databases">
        <title>The wastewater resistome of Residential Aged Care Facilities indicates a role of antimicrobial stewardship in reducing resistance.</title>
        <authorList>
            <person name="Sapula S."/>
            <person name="Hart B.J."/>
            <person name="Henrietta V."/>
            <person name="Amsalu A."/>
            <person name="Jon W."/>
            <person name="Siderius N."/>
            <person name="Nguyen L."/>
            <person name="Turnidge J."/>
            <person name="Gerber C."/>
        </authorList>
    </citation>
    <scope>NUCLEOTIDE SEQUENCE [LARGE SCALE GENOMIC DNA]</scope>
    <source>
        <strain evidence="21 83">ECA685</strain>
    </source>
</reference>
<evidence type="ECO:0000313" key="15">
    <source>
        <dbReference type="EMBL" id="KNF62904.1"/>
    </source>
</evidence>
<evidence type="ECO:0000256" key="1">
    <source>
        <dbReference type="ARBA" id="ARBA00022723"/>
    </source>
</evidence>
<evidence type="ECO:0000313" key="23">
    <source>
        <dbReference type="EMBL" id="MWT88645.1"/>
    </source>
</evidence>
<evidence type="ECO:0000313" key="32">
    <source>
        <dbReference type="EMBL" id="QPR04310.1"/>
    </source>
</evidence>
<dbReference type="Proteomes" id="UP000591371">
    <property type="component" value="Unassembled WGS sequence"/>
</dbReference>
<reference evidence="11" key="17">
    <citation type="submission" date="2020-02" db="EMBL/GenBank/DDBJ databases">
        <authorList>
            <consortium name="NCBI Pathogen Detection Project"/>
        </authorList>
    </citation>
    <scope>NUCLEOTIDE SEQUENCE</scope>
    <source>
        <strain evidence="11">1839</strain>
        <strain evidence="13">489-16</strain>
        <strain evidence="12">BCW_4213</strain>
    </source>
</reference>
<evidence type="ECO:0000313" key="40">
    <source>
        <dbReference type="EMBL" id="STJ17599.1"/>
    </source>
</evidence>
<dbReference type="Proteomes" id="UP000327073">
    <property type="component" value="Unassembled WGS sequence"/>
</dbReference>
<dbReference type="RefSeq" id="WP_000752613.1">
    <property type="nucleotide sequence ID" value="NZ_AP018395.1"/>
</dbReference>
<dbReference type="Proteomes" id="UP000533284">
    <property type="component" value="Unassembled WGS sequence"/>
</dbReference>
<reference evidence="50 70" key="11">
    <citation type="submission" date="2019-03" db="EMBL/GenBank/DDBJ databases">
        <authorList>
            <consortium name="Pathogen Informatics"/>
        </authorList>
    </citation>
    <scope>NUCLEOTIDE SEQUENCE [LARGE SCALE GENOMIC DNA]</scope>
    <source>
        <strain evidence="50 70">NCTC10974</strain>
    </source>
</reference>
<evidence type="ECO:0000313" key="59">
    <source>
        <dbReference type="Proteomes" id="UP000254428"/>
    </source>
</evidence>
<evidence type="ECO:0000313" key="26">
    <source>
        <dbReference type="EMBL" id="NAG18005.1"/>
    </source>
</evidence>
<reference evidence="15 51" key="1">
    <citation type="submission" date="2015-07" db="EMBL/GenBank/DDBJ databases">
        <title>Genome sequences of 64 non-O157:H7 Shiga toxin-producing Escherichia coli strains.</title>
        <authorList>
            <person name="Gonzalez-Escalona N."/>
            <person name="Toro M."/>
            <person name="Timme R."/>
            <person name="Payne J."/>
        </authorList>
    </citation>
    <scope>NUCLEOTIDE SEQUENCE [LARGE SCALE GENOMIC DNA]</scope>
    <source>
        <strain evidence="15 51">CFSAN026843</strain>
    </source>
</reference>
<reference evidence="32 82" key="21">
    <citation type="submission" date="2020-12" db="EMBL/GenBank/DDBJ databases">
        <title>FDA dAtabase for Regulatory Grade micrObial Sequences (FDA-ARGOS): Supporting development and validation of Infectious Disease Dx tests.</title>
        <authorList>
            <person name="Sproer C."/>
            <person name="Gronow S."/>
            <person name="Severitt S."/>
            <person name="Schroder I."/>
            <person name="Tallon L."/>
            <person name="Sadzewicz L."/>
            <person name="Zhao X."/>
            <person name="Boylan J."/>
            <person name="Ott S."/>
            <person name="Bowen H."/>
            <person name="Vavikolanu K."/>
            <person name="Mehta A."/>
            <person name="Aluvathingal J."/>
            <person name="Nadendla S."/>
            <person name="Lowell S."/>
            <person name="Myers T."/>
            <person name="Yan Y."/>
            <person name="Sichtig H."/>
        </authorList>
    </citation>
    <scope>NUCLEOTIDE SEQUENCE [LARGE SCALE GENOMIC DNA]</scope>
    <source>
        <strain evidence="32 82">FDAARGOS_945</strain>
    </source>
</reference>
<evidence type="ECO:0000313" key="29">
    <source>
        <dbReference type="EMBL" id="QMF68568.1"/>
    </source>
</evidence>
<evidence type="ECO:0000313" key="27">
    <source>
        <dbReference type="EMBL" id="NDR95399.1"/>
    </source>
</evidence>
<dbReference type="EMBL" id="PITP01000005">
    <property type="protein sequence ID" value="PKD90809.1"/>
    <property type="molecule type" value="Genomic_DNA"/>
</dbReference>
<dbReference type="Proteomes" id="UP000321461">
    <property type="component" value="Unassembled WGS sequence"/>
</dbReference>
<evidence type="ECO:0000313" key="63">
    <source>
        <dbReference type="Proteomes" id="UP000255093"/>
    </source>
</evidence>
<dbReference type="SUPFAM" id="SSF57716">
    <property type="entry name" value="Glucocorticoid receptor-like (DNA-binding domain)"/>
    <property type="match status" value="1"/>
</dbReference>
<dbReference type="GO" id="GO:1900378">
    <property type="term" value="P:positive regulation of secondary metabolite biosynthetic process"/>
    <property type="evidence" value="ECO:0007669"/>
    <property type="project" value="TreeGrafter"/>
</dbReference>
<dbReference type="Proteomes" id="UP000480485">
    <property type="component" value="Unassembled WGS sequence"/>
</dbReference>
<reference evidence="22 76" key="13">
    <citation type="submission" date="2019-12" db="EMBL/GenBank/DDBJ databases">
        <title>Enteriobacteria Tanzani isolates_10432.</title>
        <authorList>
            <person name="Subbiah M."/>
            <person name="Call D."/>
        </authorList>
    </citation>
    <scope>NUCLEOTIDE SEQUENCE [LARGE SCALE GENOMIC DNA]</scope>
    <source>
        <strain evidence="22 76">10432wF6</strain>
    </source>
</reference>
<dbReference type="OMA" id="TCCVACQ"/>
<dbReference type="EMBL" id="DAAYTU010000017">
    <property type="protein sequence ID" value="HAG5771292.1"/>
    <property type="molecule type" value="Genomic_DNA"/>
</dbReference>
<name>A0A086U0C2_ECOLX</name>
<keyword evidence="3" id="KW-0862">Zinc</keyword>
<dbReference type="PATRIC" id="fig|562.10474.peg.575"/>
<reference evidence="16 80" key="19">
    <citation type="submission" date="2020-07" db="EMBL/GenBank/DDBJ databases">
        <title>Analysis of Genomes of Bacterial Isolates from Lameness Outbreaks in Broilers.</title>
        <authorList>
            <person name="Ekesi N.S."/>
            <person name="Alrubaye A."/>
            <person name="Rhoads D."/>
        </authorList>
    </citation>
    <scope>NUCLEOTIDE SEQUENCE [LARGE SCALE GENOMIC DNA]</scope>
    <source>
        <strain evidence="16 80">1409</strain>
    </source>
</reference>
<proteinExistence type="predicted"/>
<evidence type="ECO:0000313" key="79">
    <source>
        <dbReference type="Proteomes" id="UP000543257"/>
    </source>
</evidence>
<evidence type="ECO:0000313" key="34">
    <source>
        <dbReference type="EMBL" id="SPW40008.1"/>
    </source>
</evidence>
<reference evidence="28 52" key="2">
    <citation type="submission" date="2017-12" db="EMBL/GenBank/DDBJ databases">
        <title>Rapid rising of carbapenem-resistant Enterobacteriaceae(CRE) and emergence of colistin resistance genemcr-1 in CRE in the hospital of Henan, China.</title>
        <authorList>
            <person name="Sun Q."/>
            <person name="Zhang R."/>
            <person name="Li Y."/>
            <person name="Shen Y."/>
            <person name="Zhang Y."/>
            <person name="Yang J."/>
            <person name="Shu L."/>
            <person name="Zhou H."/>
            <person name="Wang Y."/>
            <person name="Wang B."/>
            <person name="Shen Z."/>
        </authorList>
    </citation>
    <scope>NUCLEOTIDE SEQUENCE [LARGE SCALE GENOMIC DNA]</scope>
    <source>
        <strain evidence="28 52">3512</strain>
    </source>
</reference>
<dbReference type="EMBL" id="WTMY01000032">
    <property type="protein sequence ID" value="MWL45107.1"/>
    <property type="molecule type" value="Genomic_DNA"/>
</dbReference>
<evidence type="ECO:0000313" key="83">
    <source>
        <dbReference type="Proteomes" id="UP001247581"/>
    </source>
</evidence>
<evidence type="ECO:0000313" key="81">
    <source>
        <dbReference type="Proteomes" id="UP000591371"/>
    </source>
</evidence>
<dbReference type="Proteomes" id="UP000581425">
    <property type="component" value="Unassembled WGS sequence"/>
</dbReference>
<evidence type="ECO:0000313" key="17">
    <source>
        <dbReference type="EMBL" id="MBA6240497.1"/>
    </source>
</evidence>
<dbReference type="Proteomes" id="UP000594864">
    <property type="component" value="Chromosome"/>
</dbReference>
<dbReference type="PANTHER" id="PTHR38777">
    <property type="entry name" value="FELS-2 PROPHAGE PROTEIN"/>
    <property type="match status" value="1"/>
</dbReference>
<evidence type="ECO:0000313" key="38">
    <source>
        <dbReference type="EMBL" id="STH83480.1"/>
    </source>
</evidence>
<dbReference type="EMBL" id="JANWOR010000163">
    <property type="protein sequence ID" value="MDA4176796.1"/>
    <property type="molecule type" value="Genomic_DNA"/>
</dbReference>
<dbReference type="EMBL" id="VSBS01000359">
    <property type="protein sequence ID" value="TXT01502.1"/>
    <property type="molecule type" value="Genomic_DNA"/>
</dbReference>
<dbReference type="Proteomes" id="UP000255153">
    <property type="component" value="Unassembled WGS sequence"/>
</dbReference>
<evidence type="ECO:0000313" key="7">
    <source>
        <dbReference type="EMBL" id="EFB1699872.1"/>
    </source>
</evidence>
<evidence type="ECO:0000313" key="70">
    <source>
        <dbReference type="Proteomes" id="UP000358010"/>
    </source>
</evidence>
<dbReference type="EMBL" id="CP057293">
    <property type="protein sequence ID" value="QMF68568.1"/>
    <property type="molecule type" value="Genomic_DNA"/>
</dbReference>
<reference evidence="30 80" key="20">
    <citation type="submission" date="2020-10" db="EMBL/GenBank/DDBJ databases">
        <title>Analysis of Genomes of Bacterial Isolates from Lameness Outbreaks in Broilers.</title>
        <authorList>
            <person name="Rhoads D."/>
            <person name="Ekesi N.S."/>
        </authorList>
    </citation>
    <scope>NUCLEOTIDE SEQUENCE [LARGE SCALE GENOMIC DNA]</scope>
    <source>
        <strain evidence="30 80">1409</strain>
    </source>
</reference>
<evidence type="ECO:0000313" key="18">
    <source>
        <dbReference type="EMBL" id="MBA7717980.1"/>
    </source>
</evidence>
<dbReference type="EMBL" id="CAADJZ010000001">
    <property type="protein sequence ID" value="VFT70232.1"/>
    <property type="molecule type" value="Genomic_DNA"/>
</dbReference>
<evidence type="ECO:0000313" key="78">
    <source>
        <dbReference type="Proteomes" id="UP000533284"/>
    </source>
</evidence>
<dbReference type="EMBL" id="JANIDP010000033">
    <property type="protein sequence ID" value="MDR6046737.1"/>
    <property type="molecule type" value="Genomic_DNA"/>
</dbReference>
<dbReference type="EMBL" id="UGEE01000003">
    <property type="protein sequence ID" value="STK59939.1"/>
    <property type="molecule type" value="Genomic_DNA"/>
</dbReference>
<evidence type="ECO:0000313" key="12">
    <source>
        <dbReference type="EMBL" id="HAI2142640.1"/>
    </source>
</evidence>
<dbReference type="EMBL" id="WUIY01000003">
    <property type="protein sequence ID" value="MXI72965.1"/>
    <property type="molecule type" value="Genomic_DNA"/>
</dbReference>
<evidence type="ECO:0000313" key="44">
    <source>
        <dbReference type="EMBL" id="STN25638.1"/>
    </source>
</evidence>
<evidence type="ECO:0000313" key="66">
    <source>
        <dbReference type="Proteomes" id="UP000306700"/>
    </source>
</evidence>
<dbReference type="Proteomes" id="UP001247581">
    <property type="component" value="Unassembled WGS sequence"/>
</dbReference>
<dbReference type="Proteomes" id="UP000859822">
    <property type="component" value="Unassembled WGS sequence"/>
</dbReference>
<evidence type="ECO:0000313" key="43">
    <source>
        <dbReference type="EMBL" id="STN13591.1"/>
    </source>
</evidence>
<evidence type="ECO:0000256" key="4">
    <source>
        <dbReference type="PROSITE-ProRule" id="PRU00510"/>
    </source>
</evidence>
<dbReference type="Proteomes" id="UP000255057">
    <property type="component" value="Unassembled WGS sequence"/>
</dbReference>
<dbReference type="Proteomes" id="UP000512322">
    <property type="component" value="Chromosome"/>
</dbReference>
<evidence type="ECO:0000313" key="55">
    <source>
        <dbReference type="Proteomes" id="UP000254181"/>
    </source>
</evidence>
<evidence type="ECO:0000313" key="67">
    <source>
        <dbReference type="Proteomes" id="UP000309937"/>
    </source>
</evidence>
<reference evidence="14 69" key="10">
    <citation type="submission" date="2019-03" db="EMBL/GenBank/DDBJ databases">
        <title>Whole Genome Sequencing of Shiga-Toxin Escherichia coli Strains from Nebraska.</title>
        <authorList>
            <person name="Abdalhamid B."/>
            <person name="Mccutchen E.L."/>
            <person name="Bouska A.C."/>
            <person name="Hinrichs S.H."/>
            <person name="Iwen P.C."/>
        </authorList>
    </citation>
    <scope>NUCLEOTIDE SEQUENCE [LARGE SCALE GENOMIC DNA]</scope>
    <source>
        <strain evidence="14 69">STEC_170836</strain>
    </source>
</reference>
<dbReference type="Proteomes" id="UP000254428">
    <property type="component" value="Unassembled WGS sequence"/>
</dbReference>
<evidence type="ECO:0000313" key="46">
    <source>
        <dbReference type="EMBL" id="TJH22752.1"/>
    </source>
</evidence>
<evidence type="ECO:0000313" key="45">
    <source>
        <dbReference type="EMBL" id="STP21040.1"/>
    </source>
</evidence>
<evidence type="ECO:0000313" key="36">
    <source>
        <dbReference type="EMBL" id="STD34895.1"/>
    </source>
</evidence>
<dbReference type="EMBL" id="WTRX01000002">
    <property type="protein sequence ID" value="MWU29675.1"/>
    <property type="molecule type" value="Genomic_DNA"/>
</dbReference>
<dbReference type="Proteomes" id="UP000436141">
    <property type="component" value="Unassembled WGS sequence"/>
</dbReference>
<evidence type="ECO:0000256" key="3">
    <source>
        <dbReference type="ARBA" id="ARBA00022833"/>
    </source>
</evidence>
<dbReference type="EMBL" id="RRGJ01000051">
    <property type="protein sequence ID" value="TJQ08882.1"/>
    <property type="molecule type" value="Genomic_DNA"/>
</dbReference>
<dbReference type="EMBL" id="SERV01000007">
    <property type="protein sequence ID" value="RYL82137.1"/>
    <property type="molecule type" value="Genomic_DNA"/>
</dbReference>
<evidence type="ECO:0000313" key="13">
    <source>
        <dbReference type="EMBL" id="HAN4355462.1"/>
    </source>
</evidence>
<dbReference type="Proteomes" id="UP000254647">
    <property type="component" value="Unassembled WGS sequence"/>
</dbReference>
<dbReference type="EMBL" id="UARS01000004">
    <property type="protein sequence ID" value="SPW40008.1"/>
    <property type="molecule type" value="Genomic_DNA"/>
</dbReference>
<evidence type="ECO:0000313" key="35">
    <source>
        <dbReference type="EMBL" id="STC81437.1"/>
    </source>
</evidence>
<feature type="domain" description="Zinc finger DksA/TraR C4-type" evidence="5">
    <location>
        <begin position="33"/>
        <end position="64"/>
    </location>
</feature>
<dbReference type="AlphaFoldDB" id="A0A086U0C2"/>
<dbReference type="EMBL" id="UGBT01000002">
    <property type="protein sequence ID" value="STH72839.1"/>
    <property type="molecule type" value="Genomic_DNA"/>
</dbReference>
<reference evidence="10" key="4">
    <citation type="submission" date="2018-05" db="EMBL/GenBank/DDBJ databases">
        <authorList>
            <person name="Ashton P.M."/>
            <person name="Dallman T."/>
            <person name="Nair S."/>
            <person name="De Pinna E."/>
            <person name="Peters T."/>
            <person name="Grant K."/>
        </authorList>
    </citation>
    <scope>NUCLEOTIDE SEQUENCE</scope>
    <source>
        <strain evidence="10">412057</strain>
    </source>
</reference>
<evidence type="ECO:0000313" key="56">
    <source>
        <dbReference type="Proteomes" id="UP000254219"/>
    </source>
</evidence>
<evidence type="ECO:0000313" key="22">
    <source>
        <dbReference type="EMBL" id="MWL45107.1"/>
    </source>
</evidence>
<evidence type="ECO:0000313" key="60">
    <source>
        <dbReference type="Proteomes" id="UP000254647"/>
    </source>
</evidence>
<dbReference type="Proteomes" id="UP000254052">
    <property type="component" value="Unassembled WGS sequence"/>
</dbReference>
<dbReference type="EMBL" id="VSBS01000042">
    <property type="protein sequence ID" value="TXT03323.1"/>
    <property type="molecule type" value="Genomic_DNA"/>
</dbReference>
<keyword evidence="2" id="KW-0863">Zinc-finger</keyword>
<dbReference type="EMBL" id="UGCV01000008">
    <property type="protein sequence ID" value="STJ17599.1"/>
    <property type="molecule type" value="Genomic_DNA"/>
</dbReference>
<evidence type="ECO:0000313" key="57">
    <source>
        <dbReference type="Proteomes" id="UP000254255"/>
    </source>
</evidence>
<dbReference type="Proteomes" id="UP000255093">
    <property type="component" value="Unassembled WGS sequence"/>
</dbReference>
<dbReference type="EMBL" id="DABUHV010000025">
    <property type="protein sequence ID" value="HAN4355462.1"/>
    <property type="molecule type" value="Genomic_DNA"/>
</dbReference>
<evidence type="ECO:0000313" key="48">
    <source>
        <dbReference type="EMBL" id="TXT01502.1"/>
    </source>
</evidence>
<dbReference type="EMBL" id="AAVTXU010000021">
    <property type="protein sequence ID" value="EGE1987483.1"/>
    <property type="molecule type" value="Genomic_DNA"/>
</dbReference>
<feature type="zinc finger region" description="dksA C4-type" evidence="4">
    <location>
        <begin position="35"/>
        <end position="59"/>
    </location>
</feature>
<evidence type="ECO:0000313" key="11">
    <source>
        <dbReference type="EMBL" id="HAG5771292.1"/>
    </source>
</evidence>
<keyword evidence="1" id="KW-0479">Metal-binding</keyword>
<dbReference type="Proteomes" id="UP000233549">
    <property type="component" value="Unassembled WGS sequence"/>
</dbReference>
<dbReference type="EMBL" id="AATJKW010000040">
    <property type="protein sequence ID" value="EFL9839184.1"/>
    <property type="molecule type" value="Genomic_DNA"/>
</dbReference>
<dbReference type="EMBL" id="LGZN01000085">
    <property type="protein sequence ID" value="KNF62904.1"/>
    <property type="molecule type" value="Genomic_DNA"/>
</dbReference>
<dbReference type="EMBL" id="UFYN01000002">
    <property type="protein sequence ID" value="STD34895.1"/>
    <property type="molecule type" value="Genomic_DNA"/>
</dbReference>
<dbReference type="Proteomes" id="UP000254405">
    <property type="component" value="Unassembled WGS sequence"/>
</dbReference>
<evidence type="ECO:0000313" key="24">
    <source>
        <dbReference type="EMBL" id="MWU29675.1"/>
    </source>
</evidence>
<reference evidence="33 65" key="9">
    <citation type="submission" date="2019-02" db="EMBL/GenBank/DDBJ databases">
        <authorList>
            <person name="Slukin P."/>
            <person name="Fursova N."/>
            <person name="Ermolenko Z."/>
            <person name="Mayskaya N."/>
            <person name="Kislichkina A."/>
            <person name="Mukhina T."/>
            <person name="Sizova A."/>
            <person name="Bogun A."/>
        </authorList>
    </citation>
    <scope>NUCLEOTIDE SEQUENCE [LARGE SCALE GENOMIC DNA]</scope>
    <source>
        <strain evidence="33">SCPM-O-B-8431</strain>
        <strain evidence="65">SCPM-O-B-8431(U15)</strain>
    </source>
</reference>